<proteinExistence type="predicted"/>
<protein>
    <submittedName>
        <fullName evidence="1">Uncharacterized protein</fullName>
    </submittedName>
</protein>
<evidence type="ECO:0000313" key="1">
    <source>
        <dbReference type="EMBL" id="JAE01115.1"/>
    </source>
</evidence>
<dbReference type="EMBL" id="GBRH01196781">
    <property type="protein sequence ID" value="JAE01115.1"/>
    <property type="molecule type" value="Transcribed_RNA"/>
</dbReference>
<name>A0A0A9EK94_ARUDO</name>
<sequence>MLADQMVCCVYRTNSPFCLLTCSNCAQIAPWKHCFGPTLSELLSFNCLWC</sequence>
<dbReference type="AlphaFoldDB" id="A0A0A9EK94"/>
<reference evidence="1" key="1">
    <citation type="submission" date="2014-09" db="EMBL/GenBank/DDBJ databases">
        <authorList>
            <person name="Magalhaes I.L.F."/>
            <person name="Oliveira U."/>
            <person name="Santos F.R."/>
            <person name="Vidigal T.H.D.A."/>
            <person name="Brescovit A.D."/>
            <person name="Santos A.J."/>
        </authorList>
    </citation>
    <scope>NUCLEOTIDE SEQUENCE</scope>
    <source>
        <tissue evidence="1">Shoot tissue taken approximately 20 cm above the soil surface</tissue>
    </source>
</reference>
<organism evidence="1">
    <name type="scientific">Arundo donax</name>
    <name type="common">Giant reed</name>
    <name type="synonym">Donax arundinaceus</name>
    <dbReference type="NCBI Taxonomy" id="35708"/>
    <lineage>
        <taxon>Eukaryota</taxon>
        <taxon>Viridiplantae</taxon>
        <taxon>Streptophyta</taxon>
        <taxon>Embryophyta</taxon>
        <taxon>Tracheophyta</taxon>
        <taxon>Spermatophyta</taxon>
        <taxon>Magnoliopsida</taxon>
        <taxon>Liliopsida</taxon>
        <taxon>Poales</taxon>
        <taxon>Poaceae</taxon>
        <taxon>PACMAD clade</taxon>
        <taxon>Arundinoideae</taxon>
        <taxon>Arundineae</taxon>
        <taxon>Arundo</taxon>
    </lineage>
</organism>
<accession>A0A0A9EK94</accession>
<reference evidence="1" key="2">
    <citation type="journal article" date="2015" name="Data Brief">
        <title>Shoot transcriptome of the giant reed, Arundo donax.</title>
        <authorList>
            <person name="Barrero R.A."/>
            <person name="Guerrero F.D."/>
            <person name="Moolhuijzen P."/>
            <person name="Goolsby J.A."/>
            <person name="Tidwell J."/>
            <person name="Bellgard S.E."/>
            <person name="Bellgard M.I."/>
        </authorList>
    </citation>
    <scope>NUCLEOTIDE SEQUENCE</scope>
    <source>
        <tissue evidence="1">Shoot tissue taken approximately 20 cm above the soil surface</tissue>
    </source>
</reference>